<name>A0A2C9DD08_9HYPH</name>
<feature type="transmembrane region" description="Helical" evidence="11">
    <location>
        <begin position="86"/>
        <end position="103"/>
    </location>
</feature>
<dbReference type="InterPro" id="IPR036890">
    <property type="entry name" value="HATPase_C_sf"/>
</dbReference>
<keyword evidence="8 13" id="KW-0418">Kinase</keyword>
<feature type="transmembrane region" description="Helical" evidence="11">
    <location>
        <begin position="23"/>
        <end position="48"/>
    </location>
</feature>
<dbReference type="PANTHER" id="PTHR44936:SF10">
    <property type="entry name" value="SENSOR PROTEIN RSTB"/>
    <property type="match status" value="1"/>
</dbReference>
<dbReference type="Gene3D" id="3.30.565.10">
    <property type="entry name" value="Histidine kinase-like ATPase, C-terminal domain"/>
    <property type="match status" value="1"/>
</dbReference>
<dbReference type="OrthoDB" id="9785252at2"/>
<feature type="transmembrane region" description="Helical" evidence="11">
    <location>
        <begin position="170"/>
        <end position="189"/>
    </location>
</feature>
<dbReference type="RefSeq" id="WP_099558229.1">
    <property type="nucleotide sequence ID" value="NZ_LT960614.1"/>
</dbReference>
<dbReference type="SUPFAM" id="SSF47384">
    <property type="entry name" value="Homodimeric domain of signal transducing histidine kinase"/>
    <property type="match status" value="1"/>
</dbReference>
<dbReference type="Proteomes" id="UP000223606">
    <property type="component" value="Chromosome 1"/>
</dbReference>
<keyword evidence="7" id="KW-0547">Nucleotide-binding</keyword>
<dbReference type="GO" id="GO:0005886">
    <property type="term" value="C:plasma membrane"/>
    <property type="evidence" value="ECO:0007669"/>
    <property type="project" value="UniProtKB-SubCell"/>
</dbReference>
<keyword evidence="9" id="KW-0067">ATP-binding</keyword>
<evidence type="ECO:0000256" key="9">
    <source>
        <dbReference type="ARBA" id="ARBA00022840"/>
    </source>
</evidence>
<dbReference type="InterPro" id="IPR036097">
    <property type="entry name" value="HisK_dim/P_sf"/>
</dbReference>
<keyword evidence="14" id="KW-1185">Reference proteome</keyword>
<evidence type="ECO:0000313" key="14">
    <source>
        <dbReference type="Proteomes" id="UP000223606"/>
    </source>
</evidence>
<comment type="catalytic activity">
    <reaction evidence="1">
        <text>ATP + protein L-histidine = ADP + protein N-phospho-L-histidine.</text>
        <dbReference type="EC" id="2.7.13.3"/>
    </reaction>
</comment>
<evidence type="ECO:0000256" key="10">
    <source>
        <dbReference type="SAM" id="MobiDB-lite"/>
    </source>
</evidence>
<accession>A0A2C9DD08</accession>
<evidence type="ECO:0000256" key="6">
    <source>
        <dbReference type="ARBA" id="ARBA00022679"/>
    </source>
</evidence>
<feature type="transmembrane region" description="Helical" evidence="11">
    <location>
        <begin position="115"/>
        <end position="145"/>
    </location>
</feature>
<sequence>MAAAGAEVSSDSRVLVSSDRQNLLFLIQLRWLAVVGQVMTILAVHFGFGIALPLMPMAGVILFIVACNLAALLRYRSQEVVTKPKLFVELLLDVTALTMLLYLSGGATNPFVSLYLLQVILGTILFDVRWCWVLVLLTSGCYLVLTELHRPLLLPEVQGDMINLHQHGRFLSFLLIAVLLVVFISRINANLRARDARLSKLHEQAIQEDHIIRMGLLASGAAHELGTPLATLSVILNDWQRMPQLGNDDLLAEEIDEMQAQVARCKAIVSGILLSAGEARGEGTVRSSVNAFLDNVVVEWHAGRSQVYLDYANLFGDDVPIVADTALKQVVFNILDNAADVSPQWVGVVISRRGNQLVISVRDRGPGFAEDILDDVGKPYRSTKGRPGGGLGLFLVTNVARKLGGSFTARNLPEGGALVEIALPLAAFAPGDGDPDDAEPGDGNPQAQDPGDRDD</sequence>
<feature type="region of interest" description="Disordered" evidence="10">
    <location>
        <begin position="428"/>
        <end position="455"/>
    </location>
</feature>
<dbReference type="Gene3D" id="1.10.287.130">
    <property type="match status" value="1"/>
</dbReference>
<dbReference type="EC" id="2.7.13.3" evidence="3"/>
<evidence type="ECO:0000256" key="3">
    <source>
        <dbReference type="ARBA" id="ARBA00012438"/>
    </source>
</evidence>
<comment type="subcellular location">
    <subcellularLocation>
        <location evidence="2">Cell membrane</location>
        <topology evidence="2">Multi-pass membrane protein</topology>
    </subcellularLocation>
</comment>
<evidence type="ECO:0000256" key="4">
    <source>
        <dbReference type="ARBA" id="ARBA00022475"/>
    </source>
</evidence>
<keyword evidence="11" id="KW-0472">Membrane</keyword>
<feature type="domain" description="Histidine kinase" evidence="12">
    <location>
        <begin position="220"/>
        <end position="427"/>
    </location>
</feature>
<evidence type="ECO:0000259" key="12">
    <source>
        <dbReference type="PROSITE" id="PS50109"/>
    </source>
</evidence>
<evidence type="ECO:0000256" key="8">
    <source>
        <dbReference type="ARBA" id="ARBA00022777"/>
    </source>
</evidence>
<reference evidence="14" key="1">
    <citation type="submission" date="2017-09" db="EMBL/GenBank/DDBJ databases">
        <title>Genome sequence of Nannocystis excedens DSM 71.</title>
        <authorList>
            <person name="Blom J."/>
        </authorList>
    </citation>
    <scope>NUCLEOTIDE SEQUENCE [LARGE SCALE GENOMIC DNA]</scope>
    <source>
        <strain evidence="14">type strain: E19</strain>
    </source>
</reference>
<evidence type="ECO:0000256" key="7">
    <source>
        <dbReference type="ARBA" id="ARBA00022741"/>
    </source>
</evidence>
<dbReference type="PROSITE" id="PS50109">
    <property type="entry name" value="HIS_KIN"/>
    <property type="match status" value="1"/>
</dbReference>
<dbReference type="AlphaFoldDB" id="A0A2C9DD08"/>
<feature type="transmembrane region" description="Helical" evidence="11">
    <location>
        <begin position="54"/>
        <end position="74"/>
    </location>
</feature>
<gene>
    <name evidence="13" type="primary">regB_1</name>
    <name evidence="13" type="ORF">HDIA_4519</name>
</gene>
<evidence type="ECO:0000256" key="5">
    <source>
        <dbReference type="ARBA" id="ARBA00022553"/>
    </source>
</evidence>
<dbReference type="SUPFAM" id="SSF55874">
    <property type="entry name" value="ATPase domain of HSP90 chaperone/DNA topoisomerase II/histidine kinase"/>
    <property type="match status" value="1"/>
</dbReference>
<dbReference type="CDD" id="cd00082">
    <property type="entry name" value="HisKA"/>
    <property type="match status" value="1"/>
</dbReference>
<protein>
    <recommendedName>
        <fullName evidence="3">histidine kinase</fullName>
        <ecNumber evidence="3">2.7.13.3</ecNumber>
    </recommendedName>
</protein>
<dbReference type="InterPro" id="IPR003594">
    <property type="entry name" value="HATPase_dom"/>
</dbReference>
<organism evidence="13 14">
    <name type="scientific">Hartmannibacter diazotrophicus</name>
    <dbReference type="NCBI Taxonomy" id="1482074"/>
    <lineage>
        <taxon>Bacteria</taxon>
        <taxon>Pseudomonadati</taxon>
        <taxon>Pseudomonadota</taxon>
        <taxon>Alphaproteobacteria</taxon>
        <taxon>Hyphomicrobiales</taxon>
        <taxon>Pleomorphomonadaceae</taxon>
        <taxon>Hartmannibacter</taxon>
    </lineage>
</organism>
<dbReference type="KEGG" id="hdi:HDIA_4519"/>
<dbReference type="EMBL" id="LT960614">
    <property type="protein sequence ID" value="SON58060.1"/>
    <property type="molecule type" value="Genomic_DNA"/>
</dbReference>
<dbReference type="InterPro" id="IPR050980">
    <property type="entry name" value="2C_sensor_his_kinase"/>
</dbReference>
<dbReference type="PANTHER" id="PTHR44936">
    <property type="entry name" value="SENSOR PROTEIN CREC"/>
    <property type="match status" value="1"/>
</dbReference>
<evidence type="ECO:0000256" key="11">
    <source>
        <dbReference type="SAM" id="Phobius"/>
    </source>
</evidence>
<dbReference type="Pfam" id="PF02518">
    <property type="entry name" value="HATPase_c"/>
    <property type="match status" value="1"/>
</dbReference>
<proteinExistence type="predicted"/>
<dbReference type="InterPro" id="IPR004358">
    <property type="entry name" value="Sig_transdc_His_kin-like_C"/>
</dbReference>
<dbReference type="PRINTS" id="PR00344">
    <property type="entry name" value="BCTRLSENSOR"/>
</dbReference>
<evidence type="ECO:0000313" key="13">
    <source>
        <dbReference type="EMBL" id="SON58060.1"/>
    </source>
</evidence>
<keyword evidence="5" id="KW-0597">Phosphoprotein</keyword>
<dbReference type="InterPro" id="IPR003661">
    <property type="entry name" value="HisK_dim/P_dom"/>
</dbReference>
<keyword evidence="11" id="KW-1133">Transmembrane helix</keyword>
<dbReference type="GO" id="GO:0000155">
    <property type="term" value="F:phosphorelay sensor kinase activity"/>
    <property type="evidence" value="ECO:0007669"/>
    <property type="project" value="InterPro"/>
</dbReference>
<keyword evidence="4" id="KW-1003">Cell membrane</keyword>
<dbReference type="SMART" id="SM00387">
    <property type="entry name" value="HATPase_c"/>
    <property type="match status" value="1"/>
</dbReference>
<evidence type="ECO:0000256" key="1">
    <source>
        <dbReference type="ARBA" id="ARBA00000085"/>
    </source>
</evidence>
<dbReference type="InterPro" id="IPR005467">
    <property type="entry name" value="His_kinase_dom"/>
</dbReference>
<evidence type="ECO:0000256" key="2">
    <source>
        <dbReference type="ARBA" id="ARBA00004651"/>
    </source>
</evidence>
<keyword evidence="11" id="KW-0812">Transmembrane</keyword>
<dbReference type="GO" id="GO:0005524">
    <property type="term" value="F:ATP binding"/>
    <property type="evidence" value="ECO:0007669"/>
    <property type="project" value="UniProtKB-KW"/>
</dbReference>
<keyword evidence="6 13" id="KW-0808">Transferase</keyword>